<proteinExistence type="predicted"/>
<gene>
    <name evidence="2" type="ORF">V8G54_006561</name>
</gene>
<organism evidence="2 3">
    <name type="scientific">Vigna mungo</name>
    <name type="common">Black gram</name>
    <name type="synonym">Phaseolus mungo</name>
    <dbReference type="NCBI Taxonomy" id="3915"/>
    <lineage>
        <taxon>Eukaryota</taxon>
        <taxon>Viridiplantae</taxon>
        <taxon>Streptophyta</taxon>
        <taxon>Embryophyta</taxon>
        <taxon>Tracheophyta</taxon>
        <taxon>Spermatophyta</taxon>
        <taxon>Magnoliopsida</taxon>
        <taxon>eudicotyledons</taxon>
        <taxon>Gunneridae</taxon>
        <taxon>Pentapetalae</taxon>
        <taxon>rosids</taxon>
        <taxon>fabids</taxon>
        <taxon>Fabales</taxon>
        <taxon>Fabaceae</taxon>
        <taxon>Papilionoideae</taxon>
        <taxon>50 kb inversion clade</taxon>
        <taxon>NPAAA clade</taxon>
        <taxon>indigoferoid/millettioid clade</taxon>
        <taxon>Phaseoleae</taxon>
        <taxon>Vigna</taxon>
    </lineage>
</organism>
<dbReference type="Proteomes" id="UP001374535">
    <property type="component" value="Chromosome 2"/>
</dbReference>
<dbReference type="EMBL" id="CP144699">
    <property type="protein sequence ID" value="WVZ19239.1"/>
    <property type="molecule type" value="Genomic_DNA"/>
</dbReference>
<dbReference type="AlphaFoldDB" id="A0AAQ3S4N6"/>
<accession>A0AAQ3S4N6</accession>
<feature type="region of interest" description="Disordered" evidence="1">
    <location>
        <begin position="194"/>
        <end position="214"/>
    </location>
</feature>
<sequence>MVINDTGMEPPLAAVELEKEELASVLASQAVGGGARASAACVGAEYERCVKRRRRGRGSPCLRAAPTRKLTREIFLPEWFDGEVGPSLVVLASNRCCSRRFSPSRGGRRRQGDATPTGEDGVVGDGLRQPREGDVSKQLVMILAAIDDVSIRRKRSPQPTMASAANNVGGGAVDHSSQWWISVVVTVACGRDRDKPPWLEGDPSEMDEPSSKLEEKEALGLAGGLVPLLATSTATHTPLFGGLGPAPTKWHPQIALSHALSIWAVAHSAAANKKNEVLDLGRASFFATLVLSFALPYSYWAYWTGANTFPTRNRLPKPESGFHRPIKYGGDSKLFFKIVFLFGLSSCRDSGCDISQRISLLNGSFTGQQVTVGSLIRPSPYGAGRITVQFYPAGRTVGRHYPCSIRPVGIPS</sequence>
<name>A0AAQ3S4N6_VIGMU</name>
<keyword evidence="3" id="KW-1185">Reference proteome</keyword>
<reference evidence="2 3" key="1">
    <citation type="journal article" date="2023" name="Life. Sci Alliance">
        <title>Evolutionary insights into 3D genome organization and epigenetic landscape of Vigna mungo.</title>
        <authorList>
            <person name="Junaid A."/>
            <person name="Singh B."/>
            <person name="Bhatia S."/>
        </authorList>
    </citation>
    <scope>NUCLEOTIDE SEQUENCE [LARGE SCALE GENOMIC DNA]</scope>
    <source>
        <strain evidence="2">Urdbean</strain>
    </source>
</reference>
<protein>
    <submittedName>
        <fullName evidence="2">Uncharacterized protein</fullName>
    </submittedName>
</protein>
<evidence type="ECO:0000313" key="3">
    <source>
        <dbReference type="Proteomes" id="UP001374535"/>
    </source>
</evidence>
<evidence type="ECO:0000256" key="1">
    <source>
        <dbReference type="SAM" id="MobiDB-lite"/>
    </source>
</evidence>
<feature type="region of interest" description="Disordered" evidence="1">
    <location>
        <begin position="101"/>
        <end position="130"/>
    </location>
</feature>
<evidence type="ECO:0000313" key="2">
    <source>
        <dbReference type="EMBL" id="WVZ19239.1"/>
    </source>
</evidence>